<dbReference type="Gene3D" id="1.10.340.70">
    <property type="match status" value="1"/>
</dbReference>
<dbReference type="Proteomes" id="UP000325315">
    <property type="component" value="Unassembled WGS sequence"/>
</dbReference>
<gene>
    <name evidence="1" type="ORF">EPI10_006685</name>
</gene>
<dbReference type="OrthoDB" id="998229at2759"/>
<evidence type="ECO:0000313" key="2">
    <source>
        <dbReference type="Proteomes" id="UP000325315"/>
    </source>
</evidence>
<organism evidence="1 2">
    <name type="scientific">Gossypium australe</name>
    <dbReference type="NCBI Taxonomy" id="47621"/>
    <lineage>
        <taxon>Eukaryota</taxon>
        <taxon>Viridiplantae</taxon>
        <taxon>Streptophyta</taxon>
        <taxon>Embryophyta</taxon>
        <taxon>Tracheophyta</taxon>
        <taxon>Spermatophyta</taxon>
        <taxon>Magnoliopsida</taxon>
        <taxon>eudicotyledons</taxon>
        <taxon>Gunneridae</taxon>
        <taxon>Pentapetalae</taxon>
        <taxon>rosids</taxon>
        <taxon>malvids</taxon>
        <taxon>Malvales</taxon>
        <taxon>Malvaceae</taxon>
        <taxon>Malvoideae</taxon>
        <taxon>Gossypium</taxon>
    </lineage>
</organism>
<evidence type="ECO:0000313" key="1">
    <source>
        <dbReference type="EMBL" id="KAA3484611.1"/>
    </source>
</evidence>
<comment type="caution">
    <text evidence="1">The sequence shown here is derived from an EMBL/GenBank/DDBJ whole genome shotgun (WGS) entry which is preliminary data.</text>
</comment>
<accession>A0A5B6WRS2</accession>
<reference evidence="2" key="1">
    <citation type="journal article" date="2019" name="Plant Biotechnol. J.">
        <title>Genome sequencing of the Australian wild diploid species Gossypium australe highlights disease resistance and delayed gland morphogenesis.</title>
        <authorList>
            <person name="Cai Y."/>
            <person name="Cai X."/>
            <person name="Wang Q."/>
            <person name="Wang P."/>
            <person name="Zhang Y."/>
            <person name="Cai C."/>
            <person name="Xu Y."/>
            <person name="Wang K."/>
            <person name="Zhou Z."/>
            <person name="Wang C."/>
            <person name="Geng S."/>
            <person name="Li B."/>
            <person name="Dong Q."/>
            <person name="Hou Y."/>
            <person name="Wang H."/>
            <person name="Ai P."/>
            <person name="Liu Z."/>
            <person name="Yi F."/>
            <person name="Sun M."/>
            <person name="An G."/>
            <person name="Cheng J."/>
            <person name="Zhang Y."/>
            <person name="Shi Q."/>
            <person name="Xie Y."/>
            <person name="Shi X."/>
            <person name="Chang Y."/>
            <person name="Huang F."/>
            <person name="Chen Y."/>
            <person name="Hong S."/>
            <person name="Mi L."/>
            <person name="Sun Q."/>
            <person name="Zhang L."/>
            <person name="Zhou B."/>
            <person name="Peng R."/>
            <person name="Zhang X."/>
            <person name="Liu F."/>
        </authorList>
    </citation>
    <scope>NUCLEOTIDE SEQUENCE [LARGE SCALE GENOMIC DNA]</scope>
    <source>
        <strain evidence="2">cv. PA1801</strain>
    </source>
</reference>
<keyword evidence="2" id="KW-1185">Reference proteome</keyword>
<protein>
    <submittedName>
        <fullName evidence="1">Zinc finger and BTB domain-containing protein 11-like</fullName>
    </submittedName>
</protein>
<dbReference type="AlphaFoldDB" id="A0A5B6WRS2"/>
<proteinExistence type="predicted"/>
<dbReference type="EMBL" id="SMMG02000002">
    <property type="protein sequence ID" value="KAA3484611.1"/>
    <property type="molecule type" value="Genomic_DNA"/>
</dbReference>
<sequence length="61" mass="7138">MSTKEQIEQWKGNSGDVCFEGRLCVPNNDELRQNIIQEVHSSSYIMHSGSTKMYPELKHYY</sequence>
<name>A0A5B6WRS2_9ROSI</name>